<dbReference type="Gene3D" id="2.60.210.10">
    <property type="entry name" value="Apoptosis, Tumor Necrosis Factor Receptor Associated Protein 2, Chain A"/>
    <property type="match status" value="1"/>
</dbReference>
<reference evidence="4 5" key="1">
    <citation type="journal article" date="2017" name="Mol. Plant">
        <title>The Genome of Medicinal Plant Macleaya cordata Provides New Insights into Benzylisoquinoline Alkaloids Metabolism.</title>
        <authorList>
            <person name="Liu X."/>
            <person name="Liu Y."/>
            <person name="Huang P."/>
            <person name="Ma Y."/>
            <person name="Qing Z."/>
            <person name="Tang Q."/>
            <person name="Cao H."/>
            <person name="Cheng P."/>
            <person name="Zheng Y."/>
            <person name="Yuan Z."/>
            <person name="Zhou Y."/>
            <person name="Liu J."/>
            <person name="Tang Z."/>
            <person name="Zhuo Y."/>
            <person name="Zhang Y."/>
            <person name="Yu L."/>
            <person name="Huang J."/>
            <person name="Yang P."/>
            <person name="Peng Q."/>
            <person name="Zhang J."/>
            <person name="Jiang W."/>
            <person name="Zhang Z."/>
            <person name="Lin K."/>
            <person name="Ro D.K."/>
            <person name="Chen X."/>
            <person name="Xiong X."/>
            <person name="Shang Y."/>
            <person name="Huang S."/>
            <person name="Zeng J."/>
        </authorList>
    </citation>
    <scope>NUCLEOTIDE SEQUENCE [LARGE SCALE GENOMIC DNA]</scope>
    <source>
        <strain evidence="5">cv. BLH2017</strain>
        <tissue evidence="4">Root</tissue>
    </source>
</reference>
<dbReference type="Pfam" id="PF22486">
    <property type="entry name" value="MATH_2"/>
    <property type="match status" value="1"/>
</dbReference>
<accession>A0A200QDR9</accession>
<evidence type="ECO:0000313" key="4">
    <source>
        <dbReference type="EMBL" id="OVA08636.1"/>
    </source>
</evidence>
<evidence type="ECO:0000259" key="3">
    <source>
        <dbReference type="Pfam" id="PF22486"/>
    </source>
</evidence>
<dbReference type="OrthoDB" id="1924570at2759"/>
<dbReference type="FunCoup" id="A0A200QDR9">
    <property type="interactions" value="379"/>
</dbReference>
<keyword evidence="5" id="KW-1185">Reference proteome</keyword>
<dbReference type="STRING" id="56857.A0A200QDR9"/>
<dbReference type="InterPro" id="IPR002083">
    <property type="entry name" value="MATH/TRAF_dom"/>
</dbReference>
<gene>
    <name evidence="4" type="ORF">BVC80_8513g5</name>
</gene>
<dbReference type="AlphaFoldDB" id="A0A200QDR9"/>
<dbReference type="CDD" id="cd00121">
    <property type="entry name" value="MATH"/>
    <property type="match status" value="1"/>
</dbReference>
<protein>
    <submittedName>
        <fullName evidence="4">MATH</fullName>
    </submittedName>
</protein>
<sequence length="418" mass="46581">MQEEEEEKEPSMSFTWGLSNFSRRLAVFPKGDNVDYLSLYVDVANSAKLPCGWSRCVEFSLAVINPNNDKYTVRKVVVAVRSAGDNSTCNSNKVRVAYHVPTIKNDLPSRSILPQSSLLLGKLTKAEPQAGASVIAVATVAKMDTVMASVPKPVTQTKPNGKRNEPVSAIEASSEVKLVKQVPDPPTQLKVAAPTSYEAVKPTPTTQSGEIASLPKYSGAGQLFEEGRHRKGVLDEKFEDIGGFSVLKTQASLYKQIWLKYGHIALGQVLKASYIGQVTMVSEIMKSIMEMHNHRLTELSSSVIDTWEQKIKMAEKLEFNIRWLREHFEDVKKDFYGMQKLGTELLEQNQSLMAAQTRLISADDELKKAKARLIATKDELKKARENMSALVTRINPLLSKMEIYLDKGKKSLLFDELL</sequence>
<dbReference type="InParanoid" id="A0A200QDR9"/>
<evidence type="ECO:0000256" key="1">
    <source>
        <dbReference type="ARBA" id="ARBA00023054"/>
    </source>
</evidence>
<dbReference type="PANTHER" id="PTHR46236">
    <property type="entry name" value="TRAF-LIKE SUPERFAMILY PROTEIN"/>
    <property type="match status" value="1"/>
</dbReference>
<dbReference type="EMBL" id="MVGT01002315">
    <property type="protein sequence ID" value="OVA08636.1"/>
    <property type="molecule type" value="Genomic_DNA"/>
</dbReference>
<feature type="domain" description="MATH" evidence="3">
    <location>
        <begin position="2"/>
        <end position="78"/>
    </location>
</feature>
<keyword evidence="1 2" id="KW-0175">Coiled coil</keyword>
<evidence type="ECO:0000256" key="2">
    <source>
        <dbReference type="SAM" id="Coils"/>
    </source>
</evidence>
<dbReference type="Proteomes" id="UP000195402">
    <property type="component" value="Unassembled WGS sequence"/>
</dbReference>
<proteinExistence type="predicted"/>
<dbReference type="InterPro" id="IPR008974">
    <property type="entry name" value="TRAF-like"/>
</dbReference>
<dbReference type="SUPFAM" id="SSF49599">
    <property type="entry name" value="TRAF domain-like"/>
    <property type="match status" value="1"/>
</dbReference>
<dbReference type="PANTHER" id="PTHR46236:SF35">
    <property type="entry name" value="MATH DOMAIN-CONTAINING PROTEIN"/>
    <property type="match status" value="1"/>
</dbReference>
<organism evidence="4 5">
    <name type="scientific">Macleaya cordata</name>
    <name type="common">Five-seeded plume-poppy</name>
    <name type="synonym">Bocconia cordata</name>
    <dbReference type="NCBI Taxonomy" id="56857"/>
    <lineage>
        <taxon>Eukaryota</taxon>
        <taxon>Viridiplantae</taxon>
        <taxon>Streptophyta</taxon>
        <taxon>Embryophyta</taxon>
        <taxon>Tracheophyta</taxon>
        <taxon>Spermatophyta</taxon>
        <taxon>Magnoliopsida</taxon>
        <taxon>Ranunculales</taxon>
        <taxon>Papaveraceae</taxon>
        <taxon>Papaveroideae</taxon>
        <taxon>Macleaya</taxon>
    </lineage>
</organism>
<dbReference type="InterPro" id="IPR050804">
    <property type="entry name" value="MCC"/>
</dbReference>
<evidence type="ECO:0000313" key="5">
    <source>
        <dbReference type="Proteomes" id="UP000195402"/>
    </source>
</evidence>
<name>A0A200QDR9_MACCD</name>
<feature type="coiled-coil region" evidence="2">
    <location>
        <begin position="352"/>
        <end position="393"/>
    </location>
</feature>
<comment type="caution">
    <text evidence="4">The sequence shown here is derived from an EMBL/GenBank/DDBJ whole genome shotgun (WGS) entry which is preliminary data.</text>
</comment>